<keyword evidence="3" id="KW-1185">Reference proteome</keyword>
<evidence type="ECO:0008006" key="5">
    <source>
        <dbReference type="Google" id="ProtNLM"/>
    </source>
</evidence>
<dbReference type="EMBL" id="FPLD01000072">
    <property type="protein sequence ID" value="SGZ04748.1"/>
    <property type="molecule type" value="Genomic_DNA"/>
</dbReference>
<dbReference type="AlphaFoldDB" id="A0A090I8B5"/>
<organism evidence="2 4">
    <name type="scientific">Moritella viscosa</name>
    <dbReference type="NCBI Taxonomy" id="80854"/>
    <lineage>
        <taxon>Bacteria</taxon>
        <taxon>Pseudomonadati</taxon>
        <taxon>Pseudomonadota</taxon>
        <taxon>Gammaproteobacteria</taxon>
        <taxon>Alteromonadales</taxon>
        <taxon>Moritellaceae</taxon>
        <taxon>Moritella</taxon>
    </lineage>
</organism>
<evidence type="ECO:0000313" key="1">
    <source>
        <dbReference type="EMBL" id="SGY93609.1"/>
    </source>
</evidence>
<dbReference type="RefSeq" id="WP_045108525.1">
    <property type="nucleotide sequence ID" value="NZ_CAWQZC010000072.1"/>
</dbReference>
<reference evidence="1 3" key="1">
    <citation type="submission" date="2016-11" db="EMBL/GenBank/DDBJ databases">
        <authorList>
            <person name="Klemetsen T."/>
        </authorList>
    </citation>
    <scope>NUCLEOTIDE SEQUENCE [LARGE SCALE GENOMIC DNA]</scope>
    <source>
        <strain evidence="1">MT 2528</strain>
    </source>
</reference>
<dbReference type="GeneID" id="61296437"/>
<dbReference type="Proteomes" id="UP000183794">
    <property type="component" value="Unassembled WGS sequence"/>
</dbReference>
<dbReference type="PATRIC" id="fig|80854.5.peg.23"/>
<dbReference type="OrthoDB" id="5590091at2"/>
<dbReference type="Proteomes" id="UP000182660">
    <property type="component" value="Unassembled WGS sequence"/>
</dbReference>
<dbReference type="EMBL" id="FPLJ01000058">
    <property type="protein sequence ID" value="SGY93609.1"/>
    <property type="molecule type" value="Genomic_DNA"/>
</dbReference>
<reference evidence="2 4" key="2">
    <citation type="submission" date="2016-11" db="EMBL/GenBank/DDBJ databases">
        <authorList>
            <person name="Jaros S."/>
            <person name="Januszkiewicz K."/>
            <person name="Wedrychowicz H."/>
        </authorList>
    </citation>
    <scope>NUCLEOTIDE SEQUENCE [LARGE SCALE GENOMIC DNA]</scope>
    <source>
        <strain evidence="2">NVI 5450</strain>
    </source>
</reference>
<gene>
    <name evidence="1" type="ORF">MT2528_2603</name>
    <name evidence="2" type="ORF">NVI5450_2817</name>
</gene>
<evidence type="ECO:0000313" key="4">
    <source>
        <dbReference type="Proteomes" id="UP000183794"/>
    </source>
</evidence>
<dbReference type="STRING" id="80854.MVIS_0023"/>
<dbReference type="KEGG" id="mvs:MVIS_0023"/>
<dbReference type="HOGENOM" id="CLU_1633694_0_0_6"/>
<protein>
    <recommendedName>
        <fullName evidence="5">Orphan protein</fullName>
    </recommendedName>
</protein>
<evidence type="ECO:0000313" key="2">
    <source>
        <dbReference type="EMBL" id="SGZ04748.1"/>
    </source>
</evidence>
<accession>A0A090I8B5</accession>
<evidence type="ECO:0000313" key="3">
    <source>
        <dbReference type="Proteomes" id="UP000182660"/>
    </source>
</evidence>
<name>A0A090I8B5_9GAMM</name>
<proteinExistence type="predicted"/>
<sequence length="162" mass="18934">MFIFKCEGFNQEQATIQVTSLLWTESGEVTFSATDDDFACLLLTQCKSDTGGFFNLLAGCKPLLIEQWLEYLEEKQLIKKVSLEQVDYKEAEYPLKLAFDDEHASTLLDMLYKIGNFNRLQVSRYLKNRNNITYLSTKYDKKDLQRYQQLGKAINFILRLKK</sequence>